<dbReference type="Proteomes" id="UP001609932">
    <property type="component" value="Unassembled WGS sequence"/>
</dbReference>
<proteinExistence type="predicted"/>
<feature type="region of interest" description="Disordered" evidence="1">
    <location>
        <begin position="1"/>
        <end position="50"/>
    </location>
</feature>
<evidence type="ECO:0000313" key="3">
    <source>
        <dbReference type="Proteomes" id="UP001609932"/>
    </source>
</evidence>
<dbReference type="RefSeq" id="WP_395272476.1">
    <property type="nucleotide sequence ID" value="NZ_JBHEGD010000001.1"/>
</dbReference>
<keyword evidence="3" id="KW-1185">Reference proteome</keyword>
<protein>
    <submittedName>
        <fullName evidence="2">Uncharacterized protein</fullName>
    </submittedName>
</protein>
<gene>
    <name evidence="2" type="ORF">ACEVAQ_06525</name>
</gene>
<name>A0ABW7MCS9_9GAMM</name>
<reference evidence="2 3" key="1">
    <citation type="submission" date="2024-09" db="EMBL/GenBank/DDBJ databases">
        <title>Elucidation of the Bokeelamides from Bacteria Associated with Moon Snail Egg Collars.</title>
        <authorList>
            <person name="Campbell R."/>
            <person name="Piedl K."/>
            <person name="Mevers E."/>
        </authorList>
    </citation>
    <scope>NUCLEOTIDE SEQUENCE [LARGE SCALE GENOMIC DNA]</scope>
    <source>
        <strain evidence="2 3">EM133</strain>
    </source>
</reference>
<evidence type="ECO:0000256" key="1">
    <source>
        <dbReference type="SAM" id="MobiDB-lite"/>
    </source>
</evidence>
<accession>A0ABW7MCS9</accession>
<evidence type="ECO:0000313" key="2">
    <source>
        <dbReference type="EMBL" id="MFH6598363.1"/>
    </source>
</evidence>
<organism evidence="2 3">
    <name type="scientific">Ectopseudomonas khazarica</name>
    <dbReference type="NCBI Taxonomy" id="2502979"/>
    <lineage>
        <taxon>Bacteria</taxon>
        <taxon>Pseudomonadati</taxon>
        <taxon>Pseudomonadota</taxon>
        <taxon>Gammaproteobacteria</taxon>
        <taxon>Pseudomonadales</taxon>
        <taxon>Pseudomonadaceae</taxon>
        <taxon>Ectopseudomonas</taxon>
    </lineage>
</organism>
<comment type="caution">
    <text evidence="2">The sequence shown here is derived from an EMBL/GenBank/DDBJ whole genome shotgun (WGS) entry which is preliminary data.</text>
</comment>
<sequence>MISASAIGKTPLAGTPVDHDQRRELESQLPDGDEPRTTTNQLSRCRDKNNRRLSIPIGASSCIELLLNAPAGEYASFSITALRRAYQPLRIAMRASLTAARRRVVQYGRHKKPERPEAAPVA</sequence>
<dbReference type="EMBL" id="JBHEGD010000001">
    <property type="protein sequence ID" value="MFH6598363.1"/>
    <property type="molecule type" value="Genomic_DNA"/>
</dbReference>
<feature type="compositionally biased region" description="Basic and acidic residues" evidence="1">
    <location>
        <begin position="17"/>
        <end position="26"/>
    </location>
</feature>